<dbReference type="EMBL" id="JAWHQM010000027">
    <property type="protein sequence ID" value="KAK5632854.1"/>
    <property type="molecule type" value="Genomic_DNA"/>
</dbReference>
<organism evidence="2 3">
    <name type="scientific">Xylaria bambusicola</name>
    <dbReference type="NCBI Taxonomy" id="326684"/>
    <lineage>
        <taxon>Eukaryota</taxon>
        <taxon>Fungi</taxon>
        <taxon>Dikarya</taxon>
        <taxon>Ascomycota</taxon>
        <taxon>Pezizomycotina</taxon>
        <taxon>Sordariomycetes</taxon>
        <taxon>Xylariomycetidae</taxon>
        <taxon>Xylariales</taxon>
        <taxon>Xylariaceae</taxon>
        <taxon>Xylaria</taxon>
    </lineage>
</organism>
<proteinExistence type="predicted"/>
<feature type="compositionally biased region" description="Basic and acidic residues" evidence="1">
    <location>
        <begin position="77"/>
        <end position="95"/>
    </location>
</feature>
<name>A0AAN7V1V4_9PEZI</name>
<accession>A0AAN7V1V4</accession>
<feature type="region of interest" description="Disordered" evidence="1">
    <location>
        <begin position="68"/>
        <end position="101"/>
    </location>
</feature>
<evidence type="ECO:0000256" key="1">
    <source>
        <dbReference type="SAM" id="MobiDB-lite"/>
    </source>
</evidence>
<sequence>MADDVLCDSCVVHEDVIDVLATGPRSVFNSGDQTRRRLVSHCVVLCIPPTDVDDKPCLVGVCEAEGIAPTSVPGLDGARRDRLPAHGDAASREVSDGVQLR</sequence>
<protein>
    <submittedName>
        <fullName evidence="2">Uncharacterized protein</fullName>
    </submittedName>
</protein>
<reference evidence="2 3" key="1">
    <citation type="submission" date="2023-10" db="EMBL/GenBank/DDBJ databases">
        <title>Draft genome sequence of Xylaria bambusicola isolate GMP-LS, the root and basal stem rot pathogen of sugarcane in Indonesia.</title>
        <authorList>
            <person name="Selvaraj P."/>
            <person name="Muralishankar V."/>
            <person name="Muruganantham S."/>
            <person name="Sp S."/>
            <person name="Haryani S."/>
            <person name="Lau K.J.X."/>
            <person name="Naqvi N.I."/>
        </authorList>
    </citation>
    <scope>NUCLEOTIDE SEQUENCE [LARGE SCALE GENOMIC DNA]</scope>
    <source>
        <strain evidence="2">GMP-LS</strain>
    </source>
</reference>
<dbReference type="AlphaFoldDB" id="A0AAN7V1V4"/>
<evidence type="ECO:0000313" key="2">
    <source>
        <dbReference type="EMBL" id="KAK5632854.1"/>
    </source>
</evidence>
<evidence type="ECO:0000313" key="3">
    <source>
        <dbReference type="Proteomes" id="UP001305414"/>
    </source>
</evidence>
<dbReference type="Proteomes" id="UP001305414">
    <property type="component" value="Unassembled WGS sequence"/>
</dbReference>
<keyword evidence="3" id="KW-1185">Reference proteome</keyword>
<gene>
    <name evidence="2" type="ORF">RRF57_008567</name>
</gene>
<comment type="caution">
    <text evidence="2">The sequence shown here is derived from an EMBL/GenBank/DDBJ whole genome shotgun (WGS) entry which is preliminary data.</text>
</comment>